<comment type="caution">
    <text evidence="9">The sequence shown here is derived from an EMBL/GenBank/DDBJ whole genome shotgun (WGS) entry which is preliminary data.</text>
</comment>
<evidence type="ECO:0000256" key="2">
    <source>
        <dbReference type="ARBA" id="ARBA00022475"/>
    </source>
</evidence>
<dbReference type="GO" id="GO:0005886">
    <property type="term" value="C:plasma membrane"/>
    <property type="evidence" value="ECO:0007669"/>
    <property type="project" value="UniProtKB-SubCell"/>
</dbReference>
<evidence type="ECO:0000256" key="7">
    <source>
        <dbReference type="SAM" id="Phobius"/>
    </source>
</evidence>
<keyword evidence="10" id="KW-1185">Reference proteome</keyword>
<organism evidence="9 10">
    <name type="scientific">Actinospica durhamensis</name>
    <dbReference type="NCBI Taxonomy" id="1508375"/>
    <lineage>
        <taxon>Bacteria</taxon>
        <taxon>Bacillati</taxon>
        <taxon>Actinomycetota</taxon>
        <taxon>Actinomycetes</taxon>
        <taxon>Catenulisporales</taxon>
        <taxon>Actinospicaceae</taxon>
        <taxon>Actinospica</taxon>
    </lineage>
</organism>
<evidence type="ECO:0000256" key="1">
    <source>
        <dbReference type="ARBA" id="ARBA00004651"/>
    </source>
</evidence>
<name>A0A941EXI2_9ACTN</name>
<feature type="transmembrane region" description="Helical" evidence="7">
    <location>
        <begin position="116"/>
        <end position="135"/>
    </location>
</feature>
<evidence type="ECO:0000256" key="5">
    <source>
        <dbReference type="ARBA" id="ARBA00023136"/>
    </source>
</evidence>
<feature type="transmembrane region" description="Helical" evidence="7">
    <location>
        <begin position="333"/>
        <end position="353"/>
    </location>
</feature>
<proteinExistence type="inferred from homology"/>
<evidence type="ECO:0000256" key="3">
    <source>
        <dbReference type="ARBA" id="ARBA00022692"/>
    </source>
</evidence>
<keyword evidence="5 7" id="KW-0472">Membrane</keyword>
<protein>
    <submittedName>
        <fullName evidence="9">FUSC family protein</fullName>
    </submittedName>
</protein>
<keyword evidence="4 7" id="KW-1133">Transmembrane helix</keyword>
<accession>A0A941EXI2</accession>
<dbReference type="Pfam" id="PF13515">
    <property type="entry name" value="FUSC_2"/>
    <property type="match status" value="1"/>
</dbReference>
<dbReference type="PANTHER" id="PTHR30509:SF9">
    <property type="entry name" value="MULTIDRUG RESISTANCE PROTEIN MDTO"/>
    <property type="match status" value="1"/>
</dbReference>
<sequence length="488" mass="51923">MALASYVLRNMGPVLPQAAVVLVCFGSGLALDHFEQLGPDIVVLTVVLGMSLGRTQRHRGIGPRLQTLATLPLISVACTEIGRLFVEHPNVADTLFTVGLTLSIWLRRFGPIGQRLGTLMALPFIALLVVPVPVLPTNITAGMPSEGRSMLWSAVAAVIAFGWVWLFQELGQRVGLIEAIPATAGTTGRTARAAPPRTSGARIQASTRMATQMGLSLGLAFLIGRWAYAPHWTWIVLTVFVVNSGNRGRGDVAYKCLQRVFGACVGTVVATVLAGTFAPRDAVAVAAILLVLVVGGWLRTISYAYWAGCVTSVLSLLQGYFGETHIGLLGERLEQILIGGVLAVAVSWFVLPVKSASVLRRRLADALFALGAFTEAFRATPRDPTQLRTRHAVFLGALEELENVAPTFYGLRRLSALPMVGMTQRGRRARERVETAVAAIEAVRACAPPLRALAGAEQADAGGEHLRTVKGHAAAVRGALRAPESALA</sequence>
<feature type="transmembrane region" description="Helical" evidence="7">
    <location>
        <begin position="256"/>
        <end position="276"/>
    </location>
</feature>
<evidence type="ECO:0000313" key="9">
    <source>
        <dbReference type="EMBL" id="MBR7838147.1"/>
    </source>
</evidence>
<gene>
    <name evidence="9" type="ORF">KDL01_33050</name>
</gene>
<dbReference type="PANTHER" id="PTHR30509">
    <property type="entry name" value="P-HYDROXYBENZOIC ACID EFFLUX PUMP SUBUNIT-RELATED"/>
    <property type="match status" value="1"/>
</dbReference>
<dbReference type="Proteomes" id="UP000675781">
    <property type="component" value="Unassembled WGS sequence"/>
</dbReference>
<comment type="similarity">
    <text evidence="6">Belongs to the YccS/YhfK family.</text>
</comment>
<dbReference type="RefSeq" id="WP_212532608.1">
    <property type="nucleotide sequence ID" value="NZ_JAGSOG010000261.1"/>
</dbReference>
<comment type="subcellular location">
    <subcellularLocation>
        <location evidence="1">Cell membrane</location>
        <topology evidence="1">Multi-pass membrane protein</topology>
    </subcellularLocation>
</comment>
<reference evidence="9" key="1">
    <citation type="submission" date="2021-04" db="EMBL/GenBank/DDBJ databases">
        <title>Genome based classification of Actinospica acidithermotolerans sp. nov., an actinobacterium isolated from an Indonesian hot spring.</title>
        <authorList>
            <person name="Kusuma A.B."/>
            <person name="Putra K.E."/>
            <person name="Nafisah S."/>
            <person name="Loh J."/>
            <person name="Nouioui I."/>
            <person name="Goodfellow M."/>
        </authorList>
    </citation>
    <scope>NUCLEOTIDE SEQUENCE</scope>
    <source>
        <strain evidence="9">CSCA 57</strain>
    </source>
</reference>
<keyword evidence="3 7" id="KW-0812">Transmembrane</keyword>
<evidence type="ECO:0000313" key="10">
    <source>
        <dbReference type="Proteomes" id="UP000675781"/>
    </source>
</evidence>
<evidence type="ECO:0000256" key="6">
    <source>
        <dbReference type="ARBA" id="ARBA00043993"/>
    </source>
</evidence>
<dbReference type="EMBL" id="JAGSOG010000261">
    <property type="protein sequence ID" value="MBR7838147.1"/>
    <property type="molecule type" value="Genomic_DNA"/>
</dbReference>
<evidence type="ECO:0000256" key="4">
    <source>
        <dbReference type="ARBA" id="ARBA00022989"/>
    </source>
</evidence>
<feature type="transmembrane region" description="Helical" evidence="7">
    <location>
        <begin position="150"/>
        <end position="167"/>
    </location>
</feature>
<evidence type="ECO:0000259" key="8">
    <source>
        <dbReference type="Pfam" id="PF13515"/>
    </source>
</evidence>
<dbReference type="AlphaFoldDB" id="A0A941EXI2"/>
<keyword evidence="2" id="KW-1003">Cell membrane</keyword>
<dbReference type="InterPro" id="IPR049453">
    <property type="entry name" value="Memb_transporter_dom"/>
</dbReference>
<feature type="transmembrane region" description="Helical" evidence="7">
    <location>
        <begin position="282"/>
        <end position="298"/>
    </location>
</feature>
<feature type="domain" description="Integral membrane bound transporter" evidence="8">
    <location>
        <begin position="219"/>
        <end position="346"/>
    </location>
</feature>